<evidence type="ECO:0000313" key="12">
    <source>
        <dbReference type="EMBL" id="AGM32689.1"/>
    </source>
</evidence>
<dbReference type="InterPro" id="IPR000504">
    <property type="entry name" value="RRM_dom"/>
</dbReference>
<comment type="subcellular location">
    <subcellularLocation>
        <location evidence="1">Nucleus</location>
    </subcellularLocation>
</comment>
<evidence type="ECO:0000256" key="3">
    <source>
        <dbReference type="ARBA" id="ARBA00022664"/>
    </source>
</evidence>
<dbReference type="InterPro" id="IPR012677">
    <property type="entry name" value="Nucleotide-bd_a/b_plait_sf"/>
</dbReference>
<protein>
    <submittedName>
        <fullName evidence="12">RNA binding domain containing protein</fullName>
    </submittedName>
</protein>
<evidence type="ECO:0000256" key="6">
    <source>
        <dbReference type="ARBA" id="ARBA00022884"/>
    </source>
</evidence>
<keyword evidence="9" id="KW-0687">Ribonucleoprotein</keyword>
<evidence type="ECO:0000256" key="10">
    <source>
        <dbReference type="PROSITE-ProRule" id="PRU00176"/>
    </source>
</evidence>
<evidence type="ECO:0000256" key="5">
    <source>
        <dbReference type="ARBA" id="ARBA00022737"/>
    </source>
</evidence>
<dbReference type="FunFam" id="3.30.70.330:FF:000029">
    <property type="entry name" value="U2 small nuclear ribonucleoprotein B"/>
    <property type="match status" value="1"/>
</dbReference>
<evidence type="ECO:0000256" key="8">
    <source>
        <dbReference type="ARBA" id="ARBA00023242"/>
    </source>
</evidence>
<dbReference type="EMBL" id="KC740865">
    <property type="protein sequence ID" value="AGM32689.1"/>
    <property type="molecule type" value="mRNA"/>
</dbReference>
<evidence type="ECO:0000256" key="9">
    <source>
        <dbReference type="ARBA" id="ARBA00023274"/>
    </source>
</evidence>
<dbReference type="GO" id="GO:0030532">
    <property type="term" value="C:small nuclear ribonucleoprotein complex"/>
    <property type="evidence" value="ECO:0007669"/>
    <property type="project" value="UniProtKB-ARBA"/>
</dbReference>
<evidence type="ECO:0000256" key="4">
    <source>
        <dbReference type="ARBA" id="ARBA00022728"/>
    </source>
</evidence>
<sequence length="248" mass="27766">MMDIRPNHTIYVNNLNEKIKKDELKKSLYAIFSQFGEILDIVALKTLKMRGQAFVIFKEIASATNALRSMQGFPFYDKPMRIQYAKCDSDVIAKMKGTFSERPKKVKRVAAVEEATADTKKAKRKAAKEQARQLNAGGTTPVVQQVTHGYGQGAAMQQGTPHVSTAVPEQPPNQILFLTNLPDEANEMMLSMLFNQFPGFKEVRLVPNRHDIAFVEFENELQSGAAKDALQGFKITPTHAMKISFAKK</sequence>
<evidence type="ECO:0000256" key="1">
    <source>
        <dbReference type="ARBA" id="ARBA00004123"/>
    </source>
</evidence>
<keyword evidence="6 10" id="KW-0694">RNA-binding</keyword>
<dbReference type="AlphaFoldDB" id="R4UKN2"/>
<dbReference type="PANTHER" id="PTHR10501">
    <property type="entry name" value="U1 SMALL NUCLEAR RIBONUCLEOPROTEIN A/U2 SMALL NUCLEAR RIBONUCLEOPROTEIN B"/>
    <property type="match status" value="1"/>
</dbReference>
<accession>R4UKN2</accession>
<dbReference type="SMART" id="SM00360">
    <property type="entry name" value="RRM"/>
    <property type="match status" value="2"/>
</dbReference>
<dbReference type="Gene3D" id="3.30.70.330">
    <property type="match status" value="2"/>
</dbReference>
<keyword evidence="7" id="KW-0508">mRNA splicing</keyword>
<evidence type="ECO:0000259" key="11">
    <source>
        <dbReference type="PROSITE" id="PS50102"/>
    </source>
</evidence>
<proteinExistence type="evidence at transcript level"/>
<dbReference type="GO" id="GO:0006397">
    <property type="term" value="P:mRNA processing"/>
    <property type="evidence" value="ECO:0007669"/>
    <property type="project" value="UniProtKB-KW"/>
</dbReference>
<keyword evidence="5" id="KW-0677">Repeat</keyword>
<dbReference type="Pfam" id="PF00076">
    <property type="entry name" value="RRM_1"/>
    <property type="match status" value="2"/>
</dbReference>
<name>R4UKN2_COPFO</name>
<evidence type="ECO:0000256" key="2">
    <source>
        <dbReference type="ARBA" id="ARBA00007243"/>
    </source>
</evidence>
<keyword evidence="4" id="KW-0747">Spliceosome</keyword>
<comment type="similarity">
    <text evidence="2">Belongs to the RRM U1 A/B'' family.</text>
</comment>
<keyword evidence="3" id="KW-0507">mRNA processing</keyword>
<feature type="domain" description="RRM" evidence="11">
    <location>
        <begin position="174"/>
        <end position="248"/>
    </location>
</feature>
<keyword evidence="8" id="KW-0539">Nucleus</keyword>
<dbReference type="CDD" id="cd12476">
    <property type="entry name" value="RRM1_SNF"/>
    <property type="match status" value="1"/>
</dbReference>
<dbReference type="GO" id="GO:0003723">
    <property type="term" value="F:RNA binding"/>
    <property type="evidence" value="ECO:0007669"/>
    <property type="project" value="UniProtKB-UniRule"/>
</dbReference>
<dbReference type="InterPro" id="IPR035979">
    <property type="entry name" value="RBD_domain_sf"/>
</dbReference>
<dbReference type="GO" id="GO:0008380">
    <property type="term" value="P:RNA splicing"/>
    <property type="evidence" value="ECO:0007669"/>
    <property type="project" value="UniProtKB-KW"/>
</dbReference>
<organism evidence="12">
    <name type="scientific">Coptotermes formosanus</name>
    <name type="common">Formosan subterranean termite</name>
    <dbReference type="NCBI Taxonomy" id="36987"/>
    <lineage>
        <taxon>Eukaryota</taxon>
        <taxon>Metazoa</taxon>
        <taxon>Ecdysozoa</taxon>
        <taxon>Arthropoda</taxon>
        <taxon>Hexapoda</taxon>
        <taxon>Insecta</taxon>
        <taxon>Pterygota</taxon>
        <taxon>Neoptera</taxon>
        <taxon>Polyneoptera</taxon>
        <taxon>Dictyoptera</taxon>
        <taxon>Blattodea</taxon>
        <taxon>Blattoidea</taxon>
        <taxon>Termitoidae</taxon>
        <taxon>Rhinotermitidae</taxon>
        <taxon>Coptotermes</taxon>
    </lineage>
</organism>
<dbReference type="SUPFAM" id="SSF54928">
    <property type="entry name" value="RNA-binding domain, RBD"/>
    <property type="match status" value="1"/>
</dbReference>
<dbReference type="GO" id="GO:0005681">
    <property type="term" value="C:spliceosomal complex"/>
    <property type="evidence" value="ECO:0007669"/>
    <property type="project" value="UniProtKB-KW"/>
</dbReference>
<dbReference type="CDD" id="cd12479">
    <property type="entry name" value="RRM2_SNF"/>
    <property type="match status" value="1"/>
</dbReference>
<reference evidence="12" key="1">
    <citation type="submission" date="2013-03" db="EMBL/GenBank/DDBJ databases">
        <title>Immune-Related transcriptome of Coptotermes formosanus Shiraki workers: the defense mechanism.</title>
        <authorList>
            <person name="Hussain A."/>
            <person name="Li Y.F."/>
            <person name="Wen S.Y."/>
        </authorList>
    </citation>
    <scope>NUCLEOTIDE SEQUENCE</scope>
</reference>
<evidence type="ECO:0000256" key="7">
    <source>
        <dbReference type="ARBA" id="ARBA00023187"/>
    </source>
</evidence>
<dbReference type="PROSITE" id="PS50102">
    <property type="entry name" value="RRM"/>
    <property type="match status" value="2"/>
</dbReference>
<dbReference type="FunFam" id="3.30.70.330:FF:000039">
    <property type="entry name" value="U1 small nuclear ribonucleoprotein A"/>
    <property type="match status" value="1"/>
</dbReference>
<feature type="domain" description="RRM" evidence="11">
    <location>
        <begin position="8"/>
        <end position="87"/>
    </location>
</feature>